<keyword evidence="3" id="KW-1185">Reference proteome</keyword>
<keyword evidence="1" id="KW-0802">TPR repeat</keyword>
<accession>A0ABY9WMB7</accession>
<dbReference type="InterPro" id="IPR019734">
    <property type="entry name" value="TPR_rpt"/>
</dbReference>
<evidence type="ECO:0000256" key="1">
    <source>
        <dbReference type="PROSITE-ProRule" id="PRU00339"/>
    </source>
</evidence>
<dbReference type="Proteomes" id="UP001611383">
    <property type="component" value="Chromosome"/>
</dbReference>
<dbReference type="SUPFAM" id="SSF48452">
    <property type="entry name" value="TPR-like"/>
    <property type="match status" value="1"/>
</dbReference>
<proteinExistence type="predicted"/>
<organism evidence="2 3">
    <name type="scientific">Archangium minus</name>
    <dbReference type="NCBI Taxonomy" id="83450"/>
    <lineage>
        <taxon>Bacteria</taxon>
        <taxon>Pseudomonadati</taxon>
        <taxon>Myxococcota</taxon>
        <taxon>Myxococcia</taxon>
        <taxon>Myxococcales</taxon>
        <taxon>Cystobacterineae</taxon>
        <taxon>Archangiaceae</taxon>
        <taxon>Archangium</taxon>
    </lineage>
</organism>
<dbReference type="EMBL" id="CP043494">
    <property type="protein sequence ID" value="WNG44920.1"/>
    <property type="molecule type" value="Genomic_DNA"/>
</dbReference>
<evidence type="ECO:0000313" key="3">
    <source>
        <dbReference type="Proteomes" id="UP001611383"/>
    </source>
</evidence>
<gene>
    <name evidence="2" type="ORF">F0U60_13055</name>
</gene>
<reference evidence="2 3" key="1">
    <citation type="submission" date="2019-08" db="EMBL/GenBank/DDBJ databases">
        <title>Archangium and Cystobacter genomes.</title>
        <authorList>
            <person name="Chen I.-C.K."/>
            <person name="Wielgoss S."/>
        </authorList>
    </citation>
    <scope>NUCLEOTIDE SEQUENCE [LARGE SCALE GENOMIC DNA]</scope>
    <source>
        <strain evidence="2 3">Cbm 6</strain>
    </source>
</reference>
<dbReference type="Pfam" id="PF13432">
    <property type="entry name" value="TPR_16"/>
    <property type="match status" value="1"/>
</dbReference>
<feature type="repeat" description="TPR" evidence="1">
    <location>
        <begin position="267"/>
        <end position="300"/>
    </location>
</feature>
<dbReference type="PROSITE" id="PS50293">
    <property type="entry name" value="TPR_REGION"/>
    <property type="match status" value="1"/>
</dbReference>
<dbReference type="PROSITE" id="PS50005">
    <property type="entry name" value="TPR"/>
    <property type="match status" value="1"/>
</dbReference>
<name>A0ABY9WMB7_9BACT</name>
<sequence>MTGERVSLRPIRFPGHPKKGEILTMLHSRSLRHVVLALAASLVVGCAPSLKVNVLQPARVNLGAAKQLTVVQTEGRKGARDYLVDELARQARAGGYFQVADRTDEGIVVKVAGRSVQIINAGTGPAQTQDEIGIRIDVNDWDAEKKTETIQEKDSKGRVTEREVKFYEAKTVASVTAFNTAGKAMLAEQEYETVGRGEDKDEAITNAGRALVSQLLYDITPKYVTKSIRLDGDDKAQEPIIDVAREGNVPRAITEMEAYVQSNPQNAAALYNLAVLLDATGKYPEALELYTKAISLSSKDFYVDMKAECAKRLADQQALSQ</sequence>
<dbReference type="SMART" id="SM00028">
    <property type="entry name" value="TPR"/>
    <property type="match status" value="1"/>
</dbReference>
<evidence type="ECO:0000313" key="2">
    <source>
        <dbReference type="EMBL" id="WNG44920.1"/>
    </source>
</evidence>
<protein>
    <submittedName>
        <fullName evidence="2">Tetratricopeptide repeat protein</fullName>
    </submittedName>
</protein>
<dbReference type="InterPro" id="IPR011990">
    <property type="entry name" value="TPR-like_helical_dom_sf"/>
</dbReference>
<dbReference type="Gene3D" id="1.25.40.10">
    <property type="entry name" value="Tetratricopeptide repeat domain"/>
    <property type="match status" value="1"/>
</dbReference>